<evidence type="ECO:0000313" key="2">
    <source>
        <dbReference type="EMBL" id="QCT03436.1"/>
    </source>
</evidence>
<reference evidence="2 3" key="1">
    <citation type="submission" date="2019-05" db="EMBL/GenBank/DDBJ databases">
        <authorList>
            <person name="Chen C."/>
        </authorList>
    </citation>
    <scope>NUCLEOTIDE SEQUENCE [LARGE SCALE GENOMIC DNA]</scope>
    <source>
        <strain evidence="2 3">HB172198</strain>
    </source>
</reference>
<dbReference type="AlphaFoldDB" id="A0A4P8XL19"/>
<dbReference type="RefSeq" id="WP_138226304.1">
    <property type="nucleotide sequence ID" value="NZ_CP040396.1"/>
</dbReference>
<gene>
    <name evidence="2" type="ORF">E6C60_2724</name>
</gene>
<protein>
    <submittedName>
        <fullName evidence="2">Uncharacterized protein</fullName>
    </submittedName>
</protein>
<dbReference type="OrthoDB" id="2475185at2"/>
<keyword evidence="3" id="KW-1185">Reference proteome</keyword>
<proteinExistence type="predicted"/>
<organism evidence="2 3">
    <name type="scientific">Paenibacillus algicola</name>
    <dbReference type="NCBI Taxonomy" id="2565926"/>
    <lineage>
        <taxon>Bacteria</taxon>
        <taxon>Bacillati</taxon>
        <taxon>Bacillota</taxon>
        <taxon>Bacilli</taxon>
        <taxon>Bacillales</taxon>
        <taxon>Paenibacillaceae</taxon>
        <taxon>Paenibacillus</taxon>
    </lineage>
</organism>
<dbReference type="EMBL" id="CP040396">
    <property type="protein sequence ID" value="QCT03436.1"/>
    <property type="molecule type" value="Genomic_DNA"/>
</dbReference>
<evidence type="ECO:0000256" key="1">
    <source>
        <dbReference type="SAM" id="SignalP"/>
    </source>
</evidence>
<name>A0A4P8XL19_9BACL</name>
<feature type="chain" id="PRO_5039407625" evidence="1">
    <location>
        <begin position="27"/>
        <end position="361"/>
    </location>
</feature>
<evidence type="ECO:0000313" key="3">
    <source>
        <dbReference type="Proteomes" id="UP000300879"/>
    </source>
</evidence>
<keyword evidence="1" id="KW-0732">Signal</keyword>
<dbReference type="Proteomes" id="UP000300879">
    <property type="component" value="Chromosome"/>
</dbReference>
<accession>A0A4P8XL19</accession>
<sequence length="361" mass="38259">MPILSFLLQSSVIRAICALLSLSLCAAPAGHAKEAPAVIKPGLQPCAGTQVPSPKRLSTFINQAALSLGVPSAVESFARESIEQLSQHPPFTGWTEASADYVPLGPGTHSWLVMLQEAQVPIGYLIITADEEGGYMLSEYGIGSDLPYSLNRLEDALAALGLSLPMDPRMNQGTSLTVETFYDPSSPFWRISSANSPSLYIHGITGDLLPNTAFTSKALTGVTNEDVHTSIASGLVSSASSWAPAAAALGKGSPDPYSNLLWKLGTPRRIVTAESLQPLLIAQSRSAVIFDAGKLNPLLAGPLSLTGSQLWSRDNQVMMYVAASHHGIRLQRYLPSEILIGHGQFYVQAPETVPSLSLGSP</sequence>
<dbReference type="KEGG" id="palo:E6C60_2724"/>
<feature type="signal peptide" evidence="1">
    <location>
        <begin position="1"/>
        <end position="26"/>
    </location>
</feature>